<feature type="domain" description="Ice-binding protein C-terminal" evidence="1">
    <location>
        <begin position="153"/>
        <end position="176"/>
    </location>
</feature>
<reference evidence="2" key="1">
    <citation type="submission" date="2020-09" db="EMBL/GenBank/DDBJ databases">
        <title>Desulfogranum mesoprofundum gen. nov., sp. nov., a novel mesophilic, sulfate-reducing chemolithoautotroph isolated from a deep-sea hydrothermal vent chimney in the Suiyo Seamount.</title>
        <authorList>
            <person name="Hashimoto Y."/>
            <person name="Nakagawa S."/>
        </authorList>
    </citation>
    <scope>NUCLEOTIDE SEQUENCE</scope>
    <source>
        <strain evidence="2">KT2</strain>
    </source>
</reference>
<organism evidence="2 3">
    <name type="scientific">Desulfomarina profundi</name>
    <dbReference type="NCBI Taxonomy" id="2772557"/>
    <lineage>
        <taxon>Bacteria</taxon>
        <taxon>Pseudomonadati</taxon>
        <taxon>Thermodesulfobacteriota</taxon>
        <taxon>Desulfobulbia</taxon>
        <taxon>Desulfobulbales</taxon>
        <taxon>Desulfobulbaceae</taxon>
        <taxon>Desulfomarina</taxon>
    </lineage>
</organism>
<dbReference type="NCBIfam" id="TIGR02595">
    <property type="entry name" value="PEP_CTERM"/>
    <property type="match status" value="1"/>
</dbReference>
<evidence type="ECO:0000259" key="1">
    <source>
        <dbReference type="Pfam" id="PF07589"/>
    </source>
</evidence>
<keyword evidence="3" id="KW-1185">Reference proteome</keyword>
<evidence type="ECO:0000313" key="3">
    <source>
        <dbReference type="Proteomes" id="UP000826725"/>
    </source>
</evidence>
<dbReference type="Proteomes" id="UP000826725">
    <property type="component" value="Chromosome"/>
</dbReference>
<dbReference type="Pfam" id="PF07589">
    <property type="entry name" value="PEP-CTERM"/>
    <property type="match status" value="1"/>
</dbReference>
<evidence type="ECO:0000313" key="2">
    <source>
        <dbReference type="EMBL" id="BCL62626.1"/>
    </source>
</evidence>
<protein>
    <recommendedName>
        <fullName evidence="1">Ice-binding protein C-terminal domain-containing protein</fullName>
    </recommendedName>
</protein>
<dbReference type="InterPro" id="IPR013424">
    <property type="entry name" value="Ice-binding_C"/>
</dbReference>
<dbReference type="EMBL" id="AP024086">
    <property type="protein sequence ID" value="BCL62626.1"/>
    <property type="molecule type" value="Genomic_DNA"/>
</dbReference>
<gene>
    <name evidence="2" type="ORF">DGMP_33190</name>
</gene>
<proteinExistence type="predicted"/>
<sequence>MGHPKIDHMDVTYNDIGNYLESVTIVLHDSTYRQAFDSLFISTDGAWDSWDYFVHDGGERNSVSTGNVPDDGLYSVADNYTYTFATTNRTGNPNGINDDGSLTLLNGSFGATQSGYNITYDFSNFNIILDPDSFFVAYAPWCDNDVIGGGTAPVPEPATMLLFGAGLVGLAGFGRRKK</sequence>
<accession>A0A8D5FL67</accession>
<dbReference type="KEGG" id="dbk:DGMP_33190"/>
<name>A0A8D5FL67_9BACT</name>
<dbReference type="AlphaFoldDB" id="A0A8D5FL67"/>